<feature type="compositionally biased region" description="Low complexity" evidence="1">
    <location>
        <begin position="342"/>
        <end position="354"/>
    </location>
</feature>
<feature type="region of interest" description="Disordered" evidence="1">
    <location>
        <begin position="342"/>
        <end position="511"/>
    </location>
</feature>
<protein>
    <submittedName>
        <fullName evidence="2">SUKH-4 family immunity protein</fullName>
    </submittedName>
</protein>
<reference evidence="2" key="1">
    <citation type="submission" date="2022-10" db="EMBL/GenBank/DDBJ databases">
        <title>The complete genomes of actinobacterial strains from the NBC collection.</title>
        <authorList>
            <person name="Joergensen T.S."/>
            <person name="Alvarez Arevalo M."/>
            <person name="Sterndorff E.B."/>
            <person name="Faurdal D."/>
            <person name="Vuksanovic O."/>
            <person name="Mourched A.-S."/>
            <person name="Charusanti P."/>
            <person name="Shaw S."/>
            <person name="Blin K."/>
            <person name="Weber T."/>
        </authorList>
    </citation>
    <scope>NUCLEOTIDE SEQUENCE</scope>
    <source>
        <strain evidence="2">NBC_00222</strain>
    </source>
</reference>
<feature type="compositionally biased region" description="Pro residues" evidence="1">
    <location>
        <begin position="400"/>
        <end position="417"/>
    </location>
</feature>
<feature type="region of interest" description="Disordered" evidence="1">
    <location>
        <begin position="188"/>
        <end position="232"/>
    </location>
</feature>
<dbReference type="EMBL" id="CP108110">
    <property type="protein sequence ID" value="WUQ84572.1"/>
    <property type="molecule type" value="Genomic_DNA"/>
</dbReference>
<dbReference type="Pfam" id="PF14435">
    <property type="entry name" value="SUKH-4"/>
    <property type="match status" value="1"/>
</dbReference>
<dbReference type="RefSeq" id="WP_328955418.1">
    <property type="nucleotide sequence ID" value="NZ_CP108110.1"/>
</dbReference>
<sequence length="923" mass="92137">MVTYAQAQELAEEWINGGVSRERQREVRVREFDLGFVCWAVQSAEGGTEAEGEARLVIARDSGASTLWPALPVNEVVRQYEETYGRPVAANPAGAARPAPGPVEATSFLLSPPQWLQEAGEAALAAEAERLGAPAAAGTPASGVSVAGAEPAAPVEPAVQPVAQPVVPPAPPLDPAPAVPPAQGVRFGRADTPGPAVLTTPPVSERPAGDAPTMLAPPPGHDEPAGPPAHGAGAEAATVLLPDGLRTNGAGLSGEPRAGSEAATMLLPEGGLPGLAGLPGAPGGPGTPVPGTPVPPMVEPAPTLLAPPDGLPGLAGLPGGPGTPVPGTPVPPMVEPAPTLLAPPDGLPGLAGLPGAPGGPGAPAPGTPVPPPAGPGVEHAATMLASPDSLPGLAGLPGAPGAPLPPPVGPPAEPAPPGALGRAPGSAPPPPPPAALRGGAAGPGAGPAPAALGRAPGSAPPPPPPAGLRGGSAPAVAAGSGGRGASSAPPPPPPAGLRPADAAAAPPAAPGGVAYERTQLAGAVDPALLGGTPADPGTPPSGGPAVPPPPGAGASVAPMAGYGYPAGPAPAAAPAPAPVAAPVPPAPVPGPPQGAPVPPGVPAVGPGYFAALSYRGPDGSDQKLLHRSEPGTPHPEWKILQDLRRLNVPPEQVLELYTELESCDLPGGYCHRMITASWPNVRLTHTADYGREHHSRQAGMAQLLDHLDELHQLASGPQRVRPLRVPLPAPGTVPAPQPVPPQQLGQELGQAFGANVFRFEQRAVARQGVPEPVAQTLMWAGLPREFGPFFWAQAQEGRPIPTLAELAAERGLAGSTDFGGYLVLGNDYGRQLCVQYGTAHVVAMDLEGTGEQPRFVNTGVPEFVRALALLGRMWRLRYGLTPDQAGRWTTDFQAQLAAIDPAALQSADTWWAVLLEQFWDGLL</sequence>
<evidence type="ECO:0000256" key="1">
    <source>
        <dbReference type="SAM" id="MobiDB-lite"/>
    </source>
</evidence>
<feature type="region of interest" description="Disordered" evidence="1">
    <location>
        <begin position="526"/>
        <end position="552"/>
    </location>
</feature>
<dbReference type="Proteomes" id="UP001432222">
    <property type="component" value="Chromosome"/>
</dbReference>
<feature type="compositionally biased region" description="Low complexity" evidence="1">
    <location>
        <begin position="497"/>
        <end position="511"/>
    </location>
</feature>
<proteinExistence type="predicted"/>
<name>A0ABZ1U3J2_9ACTN</name>
<organism evidence="2 3">
    <name type="scientific">Kitasatospora purpeofusca</name>
    <dbReference type="NCBI Taxonomy" id="67352"/>
    <lineage>
        <taxon>Bacteria</taxon>
        <taxon>Bacillati</taxon>
        <taxon>Actinomycetota</taxon>
        <taxon>Actinomycetes</taxon>
        <taxon>Kitasatosporales</taxon>
        <taxon>Streptomycetaceae</taxon>
        <taxon>Kitasatospora</taxon>
    </lineage>
</organism>
<accession>A0ABZ1U3J2</accession>
<feature type="compositionally biased region" description="Low complexity" evidence="1">
    <location>
        <begin position="389"/>
        <end position="399"/>
    </location>
</feature>
<dbReference type="InterPro" id="IPR032722">
    <property type="entry name" value="Deaminase_XOO_2897"/>
</dbReference>
<feature type="compositionally biased region" description="Pro residues" evidence="1">
    <location>
        <begin position="360"/>
        <end position="374"/>
    </location>
</feature>
<dbReference type="InterPro" id="IPR025851">
    <property type="entry name" value="SUKH-4"/>
</dbReference>
<evidence type="ECO:0000313" key="2">
    <source>
        <dbReference type="EMBL" id="WUQ84572.1"/>
    </source>
</evidence>
<evidence type="ECO:0000313" key="3">
    <source>
        <dbReference type="Proteomes" id="UP001432222"/>
    </source>
</evidence>
<feature type="compositionally biased region" description="Low complexity" evidence="1">
    <location>
        <begin position="447"/>
        <end position="457"/>
    </location>
</feature>
<dbReference type="Pfam" id="PF14440">
    <property type="entry name" value="XOO_2897-deam"/>
    <property type="match status" value="1"/>
</dbReference>
<gene>
    <name evidence="2" type="ORF">OHA16_17340</name>
</gene>
<keyword evidence="3" id="KW-1185">Reference proteome</keyword>
<feature type="compositionally biased region" description="Pro residues" evidence="1">
    <location>
        <begin position="536"/>
        <end position="551"/>
    </location>
</feature>